<proteinExistence type="predicted"/>
<evidence type="ECO:0000313" key="2">
    <source>
        <dbReference type="Proteomes" id="UP000214646"/>
    </source>
</evidence>
<dbReference type="RefSeq" id="WP_088260156.1">
    <property type="nucleotide sequence ID" value="NZ_NIDE01000019.1"/>
</dbReference>
<sequence>MKPISIARLKEIDADSWYPAPLVADLLGRSTRTVADWCRTRQGKPPRIASKRLQLTGQQVIRGATILAIAGGLIEEEVTSSGANGISDAEWAAKTKAAADEIQATRAARKAKAKA</sequence>
<organism evidence="1 2">
    <name type="scientific">Fimbriiglobus ruber</name>
    <dbReference type="NCBI Taxonomy" id="1908690"/>
    <lineage>
        <taxon>Bacteria</taxon>
        <taxon>Pseudomonadati</taxon>
        <taxon>Planctomycetota</taxon>
        <taxon>Planctomycetia</taxon>
        <taxon>Gemmatales</taxon>
        <taxon>Gemmataceae</taxon>
        <taxon>Fimbriiglobus</taxon>
    </lineage>
</organism>
<accession>A0A225DCB2</accession>
<dbReference type="EMBL" id="NIDE01000019">
    <property type="protein sequence ID" value="OWK34936.1"/>
    <property type="molecule type" value="Genomic_DNA"/>
</dbReference>
<dbReference type="AlphaFoldDB" id="A0A225DCB2"/>
<keyword evidence="2" id="KW-1185">Reference proteome</keyword>
<gene>
    <name evidence="1" type="ORF">FRUB_09778</name>
</gene>
<reference evidence="2" key="1">
    <citation type="submission" date="2017-06" db="EMBL/GenBank/DDBJ databases">
        <title>Genome analysis of Fimbriiglobus ruber SP5, the first member of the order Planctomycetales with confirmed chitinolytic capability.</title>
        <authorList>
            <person name="Ravin N.V."/>
            <person name="Rakitin A.L."/>
            <person name="Ivanova A.A."/>
            <person name="Beletsky A.V."/>
            <person name="Kulichevskaya I.S."/>
            <person name="Mardanov A.V."/>
            <person name="Dedysh S.N."/>
        </authorList>
    </citation>
    <scope>NUCLEOTIDE SEQUENCE [LARGE SCALE GENOMIC DNA]</scope>
    <source>
        <strain evidence="2">SP5</strain>
    </source>
</reference>
<protein>
    <recommendedName>
        <fullName evidence="3">Helix-turn-helix domain-containing protein</fullName>
    </recommendedName>
</protein>
<evidence type="ECO:0008006" key="3">
    <source>
        <dbReference type="Google" id="ProtNLM"/>
    </source>
</evidence>
<evidence type="ECO:0000313" key="1">
    <source>
        <dbReference type="EMBL" id="OWK34936.1"/>
    </source>
</evidence>
<comment type="caution">
    <text evidence="1">The sequence shown here is derived from an EMBL/GenBank/DDBJ whole genome shotgun (WGS) entry which is preliminary data.</text>
</comment>
<dbReference type="Proteomes" id="UP000214646">
    <property type="component" value="Unassembled WGS sequence"/>
</dbReference>
<name>A0A225DCB2_9BACT</name>